<feature type="compositionally biased region" description="Low complexity" evidence="4">
    <location>
        <begin position="467"/>
        <end position="479"/>
    </location>
</feature>
<dbReference type="Gene3D" id="1.25.40.20">
    <property type="entry name" value="Ankyrin repeat-containing domain"/>
    <property type="match status" value="1"/>
</dbReference>
<gene>
    <name evidence="5" type="ORF">NG895_25080</name>
</gene>
<dbReference type="PROSITE" id="PS50088">
    <property type="entry name" value="ANK_REPEAT"/>
    <property type="match status" value="1"/>
</dbReference>
<feature type="region of interest" description="Disordered" evidence="4">
    <location>
        <begin position="467"/>
        <end position="494"/>
    </location>
</feature>
<accession>A0A9X2JIU1</accession>
<keyword evidence="6" id="KW-1185">Reference proteome</keyword>
<dbReference type="InterPro" id="IPR002110">
    <property type="entry name" value="Ankyrin_rpt"/>
</dbReference>
<protein>
    <submittedName>
        <fullName evidence="5">Ankyrin repeat domain-containing protein</fullName>
    </submittedName>
</protein>
<name>A0A9X2JIU1_9BACT</name>
<dbReference type="PANTHER" id="PTHR24126:SF14">
    <property type="entry name" value="ANK_REP_REGION DOMAIN-CONTAINING PROTEIN"/>
    <property type="match status" value="1"/>
</dbReference>
<reference evidence="5" key="1">
    <citation type="submission" date="2022-06" db="EMBL/GenBank/DDBJ databases">
        <title>Aeoliella straminimaris, a novel planctomycete from sediments.</title>
        <authorList>
            <person name="Vitorino I.R."/>
            <person name="Lage O.M."/>
        </authorList>
    </citation>
    <scope>NUCLEOTIDE SEQUENCE</scope>
    <source>
        <strain evidence="5">ICT_H6.2</strain>
    </source>
</reference>
<dbReference type="EMBL" id="JAMXLR010000090">
    <property type="protein sequence ID" value="MCO6047186.1"/>
    <property type="molecule type" value="Genomic_DNA"/>
</dbReference>
<keyword evidence="2 3" id="KW-0040">ANK repeat</keyword>
<evidence type="ECO:0000256" key="1">
    <source>
        <dbReference type="ARBA" id="ARBA00022737"/>
    </source>
</evidence>
<dbReference type="SMART" id="SM00248">
    <property type="entry name" value="ANK"/>
    <property type="match status" value="3"/>
</dbReference>
<dbReference type="PANTHER" id="PTHR24126">
    <property type="entry name" value="ANKYRIN REPEAT, PH AND SEC7 DOMAIN CONTAINING PROTEIN SECG-RELATED"/>
    <property type="match status" value="1"/>
</dbReference>
<dbReference type="InterPro" id="IPR036770">
    <property type="entry name" value="Ankyrin_rpt-contain_sf"/>
</dbReference>
<evidence type="ECO:0000256" key="2">
    <source>
        <dbReference type="ARBA" id="ARBA00023043"/>
    </source>
</evidence>
<organism evidence="5 6">
    <name type="scientific">Aeoliella straminimaris</name>
    <dbReference type="NCBI Taxonomy" id="2954799"/>
    <lineage>
        <taxon>Bacteria</taxon>
        <taxon>Pseudomonadati</taxon>
        <taxon>Planctomycetota</taxon>
        <taxon>Planctomycetia</taxon>
        <taxon>Pirellulales</taxon>
        <taxon>Lacipirellulaceae</taxon>
        <taxon>Aeoliella</taxon>
    </lineage>
</organism>
<dbReference type="Proteomes" id="UP001155241">
    <property type="component" value="Unassembled WGS sequence"/>
</dbReference>
<dbReference type="RefSeq" id="WP_252855298.1">
    <property type="nucleotide sequence ID" value="NZ_JAMXLR010000090.1"/>
</dbReference>
<feature type="compositionally biased region" description="Basic and acidic residues" evidence="4">
    <location>
        <begin position="480"/>
        <end position="494"/>
    </location>
</feature>
<dbReference type="Pfam" id="PF00023">
    <property type="entry name" value="Ank"/>
    <property type="match status" value="1"/>
</dbReference>
<feature type="repeat" description="ANK" evidence="3">
    <location>
        <begin position="378"/>
        <end position="410"/>
    </location>
</feature>
<dbReference type="AlphaFoldDB" id="A0A9X2JIU1"/>
<sequence>MSAESITTLPVEQRRGCWEDDCGNSWEAILLAGSAEQVAQAVQSMPSVGVIQTDVTRQVLAGECPVPDGRWALLVKLRGTNWVHVADPSQLNPFTRNSQLPERLAADTGLRVLQTGYQDTACATYVIVHQDKEHELMFESTGAGFGADPFTSSDLEDELEDLADELDEDYEEDYDEAYENDFDVTRLQSNKYPADWWQKFASETEVQQALLRDLESYVPFVQAYPGEEGIQLAACHEDAIAPQHVERIDLVVFGAAASTTPNPASRQLANAIAEGDLAGVEAAVAAGASLQSLPGIQDSALLFAISRLDDDKPDGAKIVSALLAAGASPTATGDEQSSPLIEAVKKCDSCLDLALDAINRLIDAGANLDHVGPITFFGGGTALHEAVQHRSLSAVMLLHQRGADLTVTDGVGNTPLERARALLESLGKVSSLFGLAGGDEDEGETNRNEKPVQDIADYLELAESGQATADWQTQATQDQARLDSQRRRMRASGERARRAFEDLGQQLQSLAADSEDAMRQAVLAQPDTIQLDELMDPTDWVHTDQRDEVTQDLEDLGFETIADYAIAEMPGVLVRGLIHRGQQLYAAVCNAGEVDWIDLVRFRHDGTTLTVTNAAIEPGIEELSKGTPFEKQFTPGATAEQLYDQLLQHEGIRPADPLKPGQFVERFESFYAEDIAAKKAKLG</sequence>
<evidence type="ECO:0000256" key="3">
    <source>
        <dbReference type="PROSITE-ProRule" id="PRU00023"/>
    </source>
</evidence>
<dbReference type="SUPFAM" id="SSF48403">
    <property type="entry name" value="Ankyrin repeat"/>
    <property type="match status" value="1"/>
</dbReference>
<evidence type="ECO:0000313" key="5">
    <source>
        <dbReference type="EMBL" id="MCO6047186.1"/>
    </source>
</evidence>
<proteinExistence type="predicted"/>
<evidence type="ECO:0000313" key="6">
    <source>
        <dbReference type="Proteomes" id="UP001155241"/>
    </source>
</evidence>
<evidence type="ECO:0000256" key="4">
    <source>
        <dbReference type="SAM" id="MobiDB-lite"/>
    </source>
</evidence>
<dbReference type="PROSITE" id="PS50297">
    <property type="entry name" value="ANK_REP_REGION"/>
    <property type="match status" value="1"/>
</dbReference>
<keyword evidence="1" id="KW-0677">Repeat</keyword>
<comment type="caution">
    <text evidence="5">The sequence shown here is derived from an EMBL/GenBank/DDBJ whole genome shotgun (WGS) entry which is preliminary data.</text>
</comment>